<keyword evidence="2" id="KW-1185">Reference proteome</keyword>
<dbReference type="RefSeq" id="WP_136625635.1">
    <property type="nucleotide sequence ID" value="NZ_UPHQ01000025.1"/>
</dbReference>
<accession>A0A498PR87</accession>
<gene>
    <name evidence="1" type="ORF">LAUMK13_00585</name>
</gene>
<dbReference type="EMBL" id="UPHQ01000025">
    <property type="protein sequence ID" value="VBA34817.1"/>
    <property type="molecule type" value="Genomic_DNA"/>
</dbReference>
<protein>
    <submittedName>
        <fullName evidence="1">Uncharacterized protein</fullName>
    </submittedName>
</protein>
<reference evidence="1 2" key="1">
    <citation type="submission" date="2018-09" db="EMBL/GenBank/DDBJ databases">
        <authorList>
            <person name="Tagini F."/>
        </authorList>
    </citation>
    <scope>NUCLEOTIDE SEQUENCE [LARGE SCALE GENOMIC DNA]</scope>
    <source>
        <strain evidence="1 2">MK13</strain>
    </source>
</reference>
<organism evidence="1 2">
    <name type="scientific">Mycobacterium innocens</name>
    <dbReference type="NCBI Taxonomy" id="2341083"/>
    <lineage>
        <taxon>Bacteria</taxon>
        <taxon>Bacillati</taxon>
        <taxon>Actinomycetota</taxon>
        <taxon>Actinomycetes</taxon>
        <taxon>Mycobacteriales</taxon>
        <taxon>Mycobacteriaceae</taxon>
        <taxon>Mycobacterium</taxon>
    </lineage>
</organism>
<dbReference type="AlphaFoldDB" id="A0A498PR87"/>
<dbReference type="Proteomes" id="UP000267289">
    <property type="component" value="Unassembled WGS sequence"/>
</dbReference>
<evidence type="ECO:0000313" key="1">
    <source>
        <dbReference type="EMBL" id="VBA34817.1"/>
    </source>
</evidence>
<evidence type="ECO:0000313" key="2">
    <source>
        <dbReference type="Proteomes" id="UP000267289"/>
    </source>
</evidence>
<proteinExistence type="predicted"/>
<name>A0A498PR87_9MYCO</name>
<sequence>MVAGTRARVEHLAADAAKGDQLLDDRLRAADVPRDQSVGQFRIAVQRLETGNVGLGCHGILASLSTGERTSALYTMSFTKIPP</sequence>